<protein>
    <submittedName>
        <fullName evidence="2">TrmB family transcriptional regulator</fullName>
    </submittedName>
</protein>
<gene>
    <name evidence="2" type="ORF">ACFQHK_14355</name>
</gene>
<reference evidence="2 3" key="1">
    <citation type="journal article" date="2019" name="Int. J. Syst. Evol. Microbiol.">
        <title>The Global Catalogue of Microorganisms (GCM) 10K type strain sequencing project: providing services to taxonomists for standard genome sequencing and annotation.</title>
        <authorList>
            <consortium name="The Broad Institute Genomics Platform"/>
            <consortium name="The Broad Institute Genome Sequencing Center for Infectious Disease"/>
            <person name="Wu L."/>
            <person name="Ma J."/>
        </authorList>
    </citation>
    <scope>NUCLEOTIDE SEQUENCE [LARGE SCALE GENOMIC DNA]</scope>
    <source>
        <strain evidence="2 3">PSRA2</strain>
    </source>
</reference>
<dbReference type="InterPro" id="IPR036388">
    <property type="entry name" value="WH-like_DNA-bd_sf"/>
</dbReference>
<dbReference type="Pfam" id="PF01978">
    <property type="entry name" value="TrmB"/>
    <property type="match status" value="1"/>
</dbReference>
<feature type="domain" description="Transcription regulator TrmB N-terminal" evidence="1">
    <location>
        <begin position="10"/>
        <end position="76"/>
    </location>
</feature>
<keyword evidence="3" id="KW-1185">Reference proteome</keyword>
<dbReference type="Gene3D" id="1.10.10.10">
    <property type="entry name" value="Winged helix-like DNA-binding domain superfamily/Winged helix DNA-binding domain"/>
    <property type="match status" value="1"/>
</dbReference>
<dbReference type="PANTHER" id="PTHR34293:SF1">
    <property type="entry name" value="HTH-TYPE TRANSCRIPTIONAL REGULATOR TRMBL2"/>
    <property type="match status" value="1"/>
</dbReference>
<dbReference type="AlphaFoldDB" id="A0ABD5UBR3"/>
<accession>A0ABD5UBR3</accession>
<evidence type="ECO:0000313" key="2">
    <source>
        <dbReference type="EMBL" id="MFC6837673.1"/>
    </source>
</evidence>
<name>A0ABD5UBR3_9EURY</name>
<dbReference type="RefSeq" id="WP_304449337.1">
    <property type="nucleotide sequence ID" value="NZ_JARRAH010000001.1"/>
</dbReference>
<sequence>MDQQAAVDALERLGLSTYEAKVFIALVSLGVGSASDVAHVVDVPRSQVYGAADRLERHGLVDSRQSSPIQYRPVDLSEARDRLRRRFERDLDTAFEYLDDVHEAADPAEEQEGVWTVEGSEAVTGRLERLLAEASASALFTTGDAPLADERTVAALAEAAERGVGVTVLSASQAVLDRFDDRVATRHLPDLGDWEGEGGRLLLVDGRSVLLSVGGADASSPAGETAIWSADTAFAAVFVRLVEGRLGDYVA</sequence>
<dbReference type="Proteomes" id="UP001596406">
    <property type="component" value="Unassembled WGS sequence"/>
</dbReference>
<comment type="caution">
    <text evidence="2">The sequence shown here is derived from an EMBL/GenBank/DDBJ whole genome shotgun (WGS) entry which is preliminary data.</text>
</comment>
<evidence type="ECO:0000259" key="1">
    <source>
        <dbReference type="Pfam" id="PF01978"/>
    </source>
</evidence>
<organism evidence="2 3">
    <name type="scientific">Halomarina ordinaria</name>
    <dbReference type="NCBI Taxonomy" id="3033939"/>
    <lineage>
        <taxon>Archaea</taxon>
        <taxon>Methanobacteriati</taxon>
        <taxon>Methanobacteriota</taxon>
        <taxon>Stenosarchaea group</taxon>
        <taxon>Halobacteria</taxon>
        <taxon>Halobacteriales</taxon>
        <taxon>Natronomonadaceae</taxon>
        <taxon>Halomarina</taxon>
    </lineage>
</organism>
<evidence type="ECO:0000313" key="3">
    <source>
        <dbReference type="Proteomes" id="UP001596406"/>
    </source>
</evidence>
<dbReference type="InterPro" id="IPR051797">
    <property type="entry name" value="TrmB-like"/>
</dbReference>
<dbReference type="EMBL" id="JBHSXM010000001">
    <property type="protein sequence ID" value="MFC6837673.1"/>
    <property type="molecule type" value="Genomic_DNA"/>
</dbReference>
<dbReference type="InterPro" id="IPR036390">
    <property type="entry name" value="WH_DNA-bd_sf"/>
</dbReference>
<proteinExistence type="predicted"/>
<dbReference type="InterPro" id="IPR002831">
    <property type="entry name" value="Tscrpt_reg_TrmB_N"/>
</dbReference>
<dbReference type="SUPFAM" id="SSF46785">
    <property type="entry name" value="Winged helix' DNA-binding domain"/>
    <property type="match status" value="1"/>
</dbReference>
<dbReference type="PANTHER" id="PTHR34293">
    <property type="entry name" value="HTH-TYPE TRANSCRIPTIONAL REGULATOR TRMBL2"/>
    <property type="match status" value="1"/>
</dbReference>